<accession>A0ABR0MPK7</accession>
<evidence type="ECO:0000313" key="1">
    <source>
        <dbReference type="EMBL" id="KAK5775325.1"/>
    </source>
</evidence>
<protein>
    <submittedName>
        <fullName evidence="1">Uncharacterized protein</fullName>
    </submittedName>
</protein>
<proteinExistence type="predicted"/>
<comment type="caution">
    <text evidence="1">The sequence shown here is derived from an EMBL/GenBank/DDBJ whole genome shotgun (WGS) entry which is preliminary data.</text>
</comment>
<reference evidence="1 2" key="1">
    <citation type="submission" date="2023-03" db="EMBL/GenBank/DDBJ databases">
        <title>WGS of Gossypium arboreum.</title>
        <authorList>
            <person name="Yu D."/>
        </authorList>
    </citation>
    <scope>NUCLEOTIDE SEQUENCE [LARGE SCALE GENOMIC DNA]</scope>
    <source>
        <tissue evidence="1">Leaf</tissue>
    </source>
</reference>
<sequence length="123" mass="13739">MHDVPHLDPEDPHIIVNHPGLDNSSQQEFAIGDHGDELNIVKAVSDPIHEETDIIVDVTTNMEFKPILNESVEEPINFLAIAENVLAEEVDEFNSFSSNKGNKARVTKTSRDMEGRKLEVIIP</sequence>
<dbReference type="Proteomes" id="UP001358586">
    <property type="component" value="Chromosome 12"/>
</dbReference>
<evidence type="ECO:0000313" key="2">
    <source>
        <dbReference type="Proteomes" id="UP001358586"/>
    </source>
</evidence>
<organism evidence="1 2">
    <name type="scientific">Gossypium arboreum</name>
    <name type="common">Tree cotton</name>
    <name type="synonym">Gossypium nanking</name>
    <dbReference type="NCBI Taxonomy" id="29729"/>
    <lineage>
        <taxon>Eukaryota</taxon>
        <taxon>Viridiplantae</taxon>
        <taxon>Streptophyta</taxon>
        <taxon>Embryophyta</taxon>
        <taxon>Tracheophyta</taxon>
        <taxon>Spermatophyta</taxon>
        <taxon>Magnoliopsida</taxon>
        <taxon>eudicotyledons</taxon>
        <taxon>Gunneridae</taxon>
        <taxon>Pentapetalae</taxon>
        <taxon>rosids</taxon>
        <taxon>malvids</taxon>
        <taxon>Malvales</taxon>
        <taxon>Malvaceae</taxon>
        <taxon>Malvoideae</taxon>
        <taxon>Gossypium</taxon>
    </lineage>
</organism>
<keyword evidence="2" id="KW-1185">Reference proteome</keyword>
<gene>
    <name evidence="1" type="ORF">PVK06_043202</name>
</gene>
<name>A0ABR0MPK7_GOSAR</name>
<dbReference type="EMBL" id="JARKNE010000012">
    <property type="protein sequence ID" value="KAK5775325.1"/>
    <property type="molecule type" value="Genomic_DNA"/>
</dbReference>